<dbReference type="Gene3D" id="3.40.50.300">
    <property type="entry name" value="P-loop containing nucleotide triphosphate hydrolases"/>
    <property type="match status" value="1"/>
</dbReference>
<evidence type="ECO:0000313" key="6">
    <source>
        <dbReference type="Proteomes" id="UP001283109"/>
    </source>
</evidence>
<dbReference type="Proteomes" id="UP001283109">
    <property type="component" value="Unassembled WGS sequence"/>
</dbReference>
<dbReference type="InterPro" id="IPR013611">
    <property type="entry name" value="Transp-assoc_OB_typ2"/>
</dbReference>
<gene>
    <name evidence="5" type="ORF">R8Z58_04120</name>
</gene>
<evidence type="ECO:0000256" key="3">
    <source>
        <dbReference type="ARBA" id="ARBA00022840"/>
    </source>
</evidence>
<dbReference type="Pfam" id="PF08402">
    <property type="entry name" value="TOBE_2"/>
    <property type="match status" value="1"/>
</dbReference>
<dbReference type="InterPro" id="IPR050093">
    <property type="entry name" value="ABC_SmlMolc_Importer"/>
</dbReference>
<dbReference type="InterPro" id="IPR027417">
    <property type="entry name" value="P-loop_NTPase"/>
</dbReference>
<dbReference type="PANTHER" id="PTHR42781:SF4">
    <property type="entry name" value="SPERMIDINE_PUTRESCINE IMPORT ATP-BINDING PROTEIN POTA"/>
    <property type="match status" value="1"/>
</dbReference>
<dbReference type="SUPFAM" id="SSF52540">
    <property type="entry name" value="P-loop containing nucleoside triphosphate hydrolases"/>
    <property type="match status" value="1"/>
</dbReference>
<dbReference type="Gene3D" id="2.40.50.100">
    <property type="match status" value="1"/>
</dbReference>
<dbReference type="SMART" id="SM00382">
    <property type="entry name" value="AAA"/>
    <property type="match status" value="1"/>
</dbReference>
<evidence type="ECO:0000313" key="5">
    <source>
        <dbReference type="EMBL" id="MDW4571960.1"/>
    </source>
</evidence>
<dbReference type="PANTHER" id="PTHR42781">
    <property type="entry name" value="SPERMIDINE/PUTRESCINE IMPORT ATP-BINDING PROTEIN POTA"/>
    <property type="match status" value="1"/>
</dbReference>
<evidence type="ECO:0000259" key="4">
    <source>
        <dbReference type="PROSITE" id="PS50893"/>
    </source>
</evidence>
<dbReference type="Pfam" id="PF00005">
    <property type="entry name" value="ABC_tran"/>
    <property type="match status" value="1"/>
</dbReference>
<feature type="domain" description="ABC transporter" evidence="4">
    <location>
        <begin position="7"/>
        <end position="245"/>
    </location>
</feature>
<evidence type="ECO:0000256" key="2">
    <source>
        <dbReference type="ARBA" id="ARBA00022741"/>
    </source>
</evidence>
<dbReference type="InterPro" id="IPR003593">
    <property type="entry name" value="AAA+_ATPase"/>
</dbReference>
<sequence>MSDTTTIRSTSRGEVTATAVGLDYNGKPALDDTDLRVHAGEFFTLLGPSGSGKTTLLRIIAGLLDPTRGRVDIDGEDVTHVPTQRRDIGFVFQNYALFPHLTVAQNIEFGLKVRRVEGAARQRRVAEMIELVALGGLGDRHPGQLSGGQQQRVALARALAQGPRVLLLDEPLGALDRALRQDLGAEVRRIQRESDTTAIYVTHDQDEAFILSDRMGVMRDGQICQIGRPEDIYRSPADLFVAKFLGQANLIDVTVVERSGDLATVAWGEARITTRPHSAVAGPEATCVIRPEQIRVCGGEAPAGYDRLGRARVISSRFLGQRQSVRFELAGTELAADLDPYDAVPRAGDVVSLCVRAGEVALIPREKTSEA</sequence>
<dbReference type="SUPFAM" id="SSF50331">
    <property type="entry name" value="MOP-like"/>
    <property type="match status" value="1"/>
</dbReference>
<dbReference type="PROSITE" id="PS00211">
    <property type="entry name" value="ABC_TRANSPORTER_1"/>
    <property type="match status" value="1"/>
</dbReference>
<dbReference type="RefSeq" id="WP_318352472.1">
    <property type="nucleotide sequence ID" value="NZ_JAWQEV010000001.1"/>
</dbReference>
<name>A0ABU4GY01_9MICO</name>
<dbReference type="InterPro" id="IPR008995">
    <property type="entry name" value="Mo/tungstate-bd_C_term_dom"/>
</dbReference>
<evidence type="ECO:0000256" key="1">
    <source>
        <dbReference type="ARBA" id="ARBA00022448"/>
    </source>
</evidence>
<dbReference type="PROSITE" id="PS50893">
    <property type="entry name" value="ABC_TRANSPORTER_2"/>
    <property type="match status" value="1"/>
</dbReference>
<keyword evidence="3 5" id="KW-0067">ATP-binding</keyword>
<protein>
    <submittedName>
        <fullName evidence="5">ABC transporter ATP-binding protein</fullName>
    </submittedName>
</protein>
<organism evidence="5 6">
    <name type="scientific">Microbacterium arthrosphaerae</name>
    <dbReference type="NCBI Taxonomy" id="792652"/>
    <lineage>
        <taxon>Bacteria</taxon>
        <taxon>Bacillati</taxon>
        <taxon>Actinomycetota</taxon>
        <taxon>Actinomycetes</taxon>
        <taxon>Micrococcales</taxon>
        <taxon>Microbacteriaceae</taxon>
        <taxon>Microbacterium</taxon>
    </lineage>
</organism>
<reference evidence="5 6" key="1">
    <citation type="submission" date="2023-11" db="EMBL/GenBank/DDBJ databases">
        <title>Draft genome sequence of Microbacterium arthrosphaerae JCM 30492.</title>
        <authorList>
            <person name="Zhang G."/>
            <person name="Ding Y."/>
        </authorList>
    </citation>
    <scope>NUCLEOTIDE SEQUENCE [LARGE SCALE GENOMIC DNA]</scope>
    <source>
        <strain evidence="5 6">JCM 30492</strain>
    </source>
</reference>
<dbReference type="InterPro" id="IPR017871">
    <property type="entry name" value="ABC_transporter-like_CS"/>
</dbReference>
<keyword evidence="6" id="KW-1185">Reference proteome</keyword>
<dbReference type="InterPro" id="IPR003439">
    <property type="entry name" value="ABC_transporter-like_ATP-bd"/>
</dbReference>
<keyword evidence="2" id="KW-0547">Nucleotide-binding</keyword>
<dbReference type="GO" id="GO:0005524">
    <property type="term" value="F:ATP binding"/>
    <property type="evidence" value="ECO:0007669"/>
    <property type="project" value="UniProtKB-KW"/>
</dbReference>
<comment type="caution">
    <text evidence="5">The sequence shown here is derived from an EMBL/GenBank/DDBJ whole genome shotgun (WGS) entry which is preliminary data.</text>
</comment>
<accession>A0ABU4GY01</accession>
<proteinExistence type="predicted"/>
<keyword evidence="1" id="KW-0813">Transport</keyword>
<dbReference type="EMBL" id="JAWQEV010000001">
    <property type="protein sequence ID" value="MDW4571960.1"/>
    <property type="molecule type" value="Genomic_DNA"/>
</dbReference>